<sequence>MAKDYYSLLGVDKNATEADIKKAFRKLAHEHHPDKSSGDAEKFKEINEAYQVLNNKEKRDQYDQYGTTFDQARRQGNAGPGGFGGFSAEDFSRAGGPFGGGFRTENINFDFGDLGDIFGDLFGGGVRSRTRTTRSRAGADIEAAVQVTFEEAAFGTEKVIELERQVACDRCGGDGVEPGAKKETCPTCSGAGQVEQLQQTFMGTFRQASVCPECQGEGQRASKKCSSCGGDGRKRGTETMKLKIPAGINDGESLRLSGKGQAGQKGTSAGDLFIRISIAPHSLFSRDGDDVRTTLGISVSDAALGAKKNIQTLDGEVVLKIPSGAQSGKEFRLSGKGIPHLRKRGRGDHFVTVNVVIPSKLSSRERKLYEELGELK</sequence>
<dbReference type="GO" id="GO:0006260">
    <property type="term" value="P:DNA replication"/>
    <property type="evidence" value="ECO:0007669"/>
    <property type="project" value="UniProtKB-KW"/>
</dbReference>
<dbReference type="SUPFAM" id="SSF46565">
    <property type="entry name" value="Chaperone J-domain"/>
    <property type="match status" value="1"/>
</dbReference>
<dbReference type="CDD" id="cd10719">
    <property type="entry name" value="DnaJ_zf"/>
    <property type="match status" value="1"/>
</dbReference>
<comment type="cofactor">
    <cofactor evidence="8">
        <name>Zn(2+)</name>
        <dbReference type="ChEBI" id="CHEBI:29105"/>
    </cofactor>
    <text evidence="8">Binds 2 Zn(2+) ions per monomer.</text>
</comment>
<accession>A0A1G2B2E9</accession>
<evidence type="ECO:0000313" key="12">
    <source>
        <dbReference type="EMBL" id="OGY83135.1"/>
    </source>
</evidence>
<feature type="binding site" evidence="8">
    <location>
        <position position="214"/>
    </location>
    <ligand>
        <name>Zn(2+)</name>
        <dbReference type="ChEBI" id="CHEBI:29105"/>
        <label>2</label>
    </ligand>
</feature>
<keyword evidence="8" id="KW-0235">DNA replication</keyword>
<dbReference type="PROSITE" id="PS00636">
    <property type="entry name" value="DNAJ_1"/>
    <property type="match status" value="1"/>
</dbReference>
<dbReference type="GO" id="GO:0009408">
    <property type="term" value="P:response to heat"/>
    <property type="evidence" value="ECO:0007669"/>
    <property type="project" value="InterPro"/>
</dbReference>
<dbReference type="Pfam" id="PF00226">
    <property type="entry name" value="DnaJ"/>
    <property type="match status" value="1"/>
</dbReference>
<dbReference type="SUPFAM" id="SSF57938">
    <property type="entry name" value="DnaJ/Hsp40 cysteine-rich domain"/>
    <property type="match status" value="1"/>
</dbReference>
<dbReference type="PANTHER" id="PTHR43096:SF52">
    <property type="entry name" value="DNAJ HOMOLOG 1, MITOCHONDRIAL-RELATED"/>
    <property type="match status" value="1"/>
</dbReference>
<dbReference type="InterPro" id="IPR002939">
    <property type="entry name" value="DnaJ_C"/>
</dbReference>
<dbReference type="NCBIfam" id="TIGR02349">
    <property type="entry name" value="DnaJ_bact"/>
    <property type="match status" value="1"/>
</dbReference>
<dbReference type="CDD" id="cd10747">
    <property type="entry name" value="DnaJ_C"/>
    <property type="match status" value="1"/>
</dbReference>
<comment type="subcellular location">
    <subcellularLocation>
        <location evidence="8">Cytoplasm</location>
    </subcellularLocation>
</comment>
<dbReference type="InterPro" id="IPR012724">
    <property type="entry name" value="DnaJ"/>
</dbReference>
<dbReference type="FunFam" id="2.60.260.20:FF:000005">
    <property type="entry name" value="Chaperone protein dnaJ 1, mitochondrial"/>
    <property type="match status" value="1"/>
</dbReference>
<feature type="repeat" description="CXXCXGXG motif" evidence="8">
    <location>
        <begin position="185"/>
        <end position="192"/>
    </location>
</feature>
<feature type="binding site" evidence="8">
    <location>
        <position position="225"/>
    </location>
    <ligand>
        <name>Zn(2+)</name>
        <dbReference type="ChEBI" id="CHEBI:29105"/>
        <label>1</label>
    </ligand>
</feature>
<evidence type="ECO:0000256" key="8">
    <source>
        <dbReference type="HAMAP-Rule" id="MF_01152"/>
    </source>
</evidence>
<comment type="domain">
    <text evidence="8">The J domain is necessary and sufficient to stimulate DnaK ATPase activity. Zinc center 1 plays an important role in the autonomous, DnaK-independent chaperone activity of DnaJ. Zinc center 2 is essential for interaction with DnaK and for DnaJ activity.</text>
</comment>
<organism evidence="12 13">
    <name type="scientific">Candidatus Kerfeldbacteria bacterium RIFCSPLOWO2_01_FULL_48_11</name>
    <dbReference type="NCBI Taxonomy" id="1798543"/>
    <lineage>
        <taxon>Bacteria</taxon>
        <taxon>Candidatus Kerfeldiibacteriota</taxon>
    </lineage>
</organism>
<feature type="repeat" description="CXXCXGXG motif" evidence="8">
    <location>
        <begin position="168"/>
        <end position="175"/>
    </location>
</feature>
<evidence type="ECO:0000259" key="11">
    <source>
        <dbReference type="PROSITE" id="PS51188"/>
    </source>
</evidence>
<dbReference type="GO" id="GO:0005524">
    <property type="term" value="F:ATP binding"/>
    <property type="evidence" value="ECO:0007669"/>
    <property type="project" value="InterPro"/>
</dbReference>
<keyword evidence="8" id="KW-0963">Cytoplasm</keyword>
<dbReference type="PRINTS" id="PR00625">
    <property type="entry name" value="JDOMAIN"/>
</dbReference>
<dbReference type="EMBL" id="MHKE01000015">
    <property type="protein sequence ID" value="OGY83135.1"/>
    <property type="molecule type" value="Genomic_DNA"/>
</dbReference>
<keyword evidence="4 8" id="KW-0862">Zinc</keyword>
<evidence type="ECO:0000256" key="7">
    <source>
        <dbReference type="ARBA" id="ARBA00067609"/>
    </source>
</evidence>
<reference evidence="12 13" key="1">
    <citation type="journal article" date="2016" name="Nat. Commun.">
        <title>Thousands of microbial genomes shed light on interconnected biogeochemical processes in an aquifer system.</title>
        <authorList>
            <person name="Anantharaman K."/>
            <person name="Brown C.T."/>
            <person name="Hug L.A."/>
            <person name="Sharon I."/>
            <person name="Castelle C.J."/>
            <person name="Probst A.J."/>
            <person name="Thomas B.C."/>
            <person name="Singh A."/>
            <person name="Wilkins M.J."/>
            <person name="Karaoz U."/>
            <person name="Brodie E.L."/>
            <person name="Williams K.H."/>
            <person name="Hubbard S.S."/>
            <person name="Banfield J.F."/>
        </authorList>
    </citation>
    <scope>NUCLEOTIDE SEQUENCE [LARGE SCALE GENOMIC DNA]</scope>
</reference>
<feature type="zinc finger region" description="CR-type" evidence="9">
    <location>
        <begin position="155"/>
        <end position="237"/>
    </location>
</feature>
<comment type="subunit">
    <text evidence="8">Homodimer.</text>
</comment>
<evidence type="ECO:0000256" key="6">
    <source>
        <dbReference type="ARBA" id="ARBA00061004"/>
    </source>
</evidence>
<proteinExistence type="inferred from homology"/>
<dbReference type="InterPro" id="IPR001623">
    <property type="entry name" value="DnaJ_domain"/>
</dbReference>
<protein>
    <recommendedName>
        <fullName evidence="7 8">Chaperone protein DnaJ</fullName>
    </recommendedName>
</protein>
<comment type="similarity">
    <text evidence="6 8">Belongs to the DnaJ family.</text>
</comment>
<dbReference type="InterPro" id="IPR008971">
    <property type="entry name" value="HSP40/DnaJ_pept-bd"/>
</dbReference>
<keyword evidence="5 8" id="KW-0143">Chaperone</keyword>
<dbReference type="InterPro" id="IPR036869">
    <property type="entry name" value="J_dom_sf"/>
</dbReference>
<feature type="binding site" evidence="8">
    <location>
        <position position="188"/>
    </location>
    <ligand>
        <name>Zn(2+)</name>
        <dbReference type="ChEBI" id="CHEBI:29105"/>
        <label>2</label>
    </ligand>
</feature>
<comment type="function">
    <text evidence="8">Participates actively in the response to hyperosmotic and heat shock by preventing the aggregation of stress-denatured proteins and by disaggregating proteins, also in an autonomous, DnaK-independent fashion. Unfolded proteins bind initially to DnaJ; upon interaction with the DnaJ-bound protein, DnaK hydrolyzes its bound ATP, resulting in the formation of a stable complex. GrpE releases ADP from DnaK; ATP binding to DnaK triggers the release of the substrate protein, thus completing the reaction cycle. Several rounds of ATP-dependent interactions between DnaJ, DnaK and GrpE are required for fully efficient folding. Also involved, together with DnaK and GrpE, in the DNA replication of plasmids through activation of initiation proteins.</text>
</comment>
<dbReference type="PROSITE" id="PS51188">
    <property type="entry name" value="ZF_CR"/>
    <property type="match status" value="1"/>
</dbReference>
<feature type="binding site" evidence="8">
    <location>
        <position position="168"/>
    </location>
    <ligand>
        <name>Zn(2+)</name>
        <dbReference type="ChEBI" id="CHEBI:29105"/>
        <label>1</label>
    </ligand>
</feature>
<name>A0A1G2B2E9_9BACT</name>
<dbReference type="PROSITE" id="PS50076">
    <property type="entry name" value="DNAJ_2"/>
    <property type="match status" value="1"/>
</dbReference>
<dbReference type="CDD" id="cd06257">
    <property type="entry name" value="DnaJ"/>
    <property type="match status" value="1"/>
</dbReference>
<evidence type="ECO:0000313" key="13">
    <source>
        <dbReference type="Proteomes" id="UP000179164"/>
    </source>
</evidence>
<dbReference type="Gene3D" id="2.10.230.10">
    <property type="entry name" value="Heat shock protein DnaJ, cysteine-rich domain"/>
    <property type="match status" value="1"/>
</dbReference>
<feature type="domain" description="CR-type" evidence="11">
    <location>
        <begin position="155"/>
        <end position="237"/>
    </location>
</feature>
<dbReference type="GO" id="GO:0031072">
    <property type="term" value="F:heat shock protein binding"/>
    <property type="evidence" value="ECO:0007669"/>
    <property type="project" value="InterPro"/>
</dbReference>
<evidence type="ECO:0000256" key="1">
    <source>
        <dbReference type="ARBA" id="ARBA00022723"/>
    </source>
</evidence>
<dbReference type="Pfam" id="PF01556">
    <property type="entry name" value="DnaJ_C"/>
    <property type="match status" value="1"/>
</dbReference>
<evidence type="ECO:0000256" key="4">
    <source>
        <dbReference type="ARBA" id="ARBA00022833"/>
    </source>
</evidence>
<dbReference type="Proteomes" id="UP000179164">
    <property type="component" value="Unassembled WGS sequence"/>
</dbReference>
<feature type="binding site" evidence="8">
    <location>
        <position position="228"/>
    </location>
    <ligand>
        <name>Zn(2+)</name>
        <dbReference type="ChEBI" id="CHEBI:29105"/>
        <label>1</label>
    </ligand>
</feature>
<keyword evidence="3 8" id="KW-0863">Zinc-finger</keyword>
<dbReference type="GO" id="GO:0042026">
    <property type="term" value="P:protein refolding"/>
    <property type="evidence" value="ECO:0007669"/>
    <property type="project" value="TreeGrafter"/>
</dbReference>
<evidence type="ECO:0000259" key="10">
    <source>
        <dbReference type="PROSITE" id="PS50076"/>
    </source>
</evidence>
<dbReference type="GO" id="GO:0005737">
    <property type="term" value="C:cytoplasm"/>
    <property type="evidence" value="ECO:0007669"/>
    <property type="project" value="UniProtKB-SubCell"/>
</dbReference>
<feature type="repeat" description="CXXCXGXG motif" evidence="8">
    <location>
        <begin position="211"/>
        <end position="218"/>
    </location>
</feature>
<feature type="binding site" evidence="8">
    <location>
        <position position="211"/>
    </location>
    <ligand>
        <name>Zn(2+)</name>
        <dbReference type="ChEBI" id="CHEBI:29105"/>
        <label>2</label>
    </ligand>
</feature>
<dbReference type="HAMAP" id="MF_01152">
    <property type="entry name" value="DnaJ"/>
    <property type="match status" value="1"/>
</dbReference>
<dbReference type="SMART" id="SM00271">
    <property type="entry name" value="DnaJ"/>
    <property type="match status" value="1"/>
</dbReference>
<keyword evidence="2 8" id="KW-0677">Repeat</keyword>
<keyword evidence="8" id="KW-0346">Stress response</keyword>
<evidence type="ECO:0000256" key="2">
    <source>
        <dbReference type="ARBA" id="ARBA00022737"/>
    </source>
</evidence>
<dbReference type="SUPFAM" id="SSF49493">
    <property type="entry name" value="HSP40/DnaJ peptide-binding domain"/>
    <property type="match status" value="2"/>
</dbReference>
<dbReference type="InterPro" id="IPR036410">
    <property type="entry name" value="HSP_DnaJ_Cys-rich_dom_sf"/>
</dbReference>
<dbReference type="Gene3D" id="1.10.287.110">
    <property type="entry name" value="DnaJ domain"/>
    <property type="match status" value="1"/>
</dbReference>
<feature type="binding site" evidence="8">
    <location>
        <position position="185"/>
    </location>
    <ligand>
        <name>Zn(2+)</name>
        <dbReference type="ChEBI" id="CHEBI:29105"/>
        <label>2</label>
    </ligand>
</feature>
<dbReference type="Gene3D" id="2.60.260.20">
    <property type="entry name" value="Urease metallochaperone UreE, N-terminal domain"/>
    <property type="match status" value="2"/>
</dbReference>
<dbReference type="InterPro" id="IPR018253">
    <property type="entry name" value="DnaJ_domain_CS"/>
</dbReference>
<feature type="binding site" evidence="8">
    <location>
        <position position="171"/>
    </location>
    <ligand>
        <name>Zn(2+)</name>
        <dbReference type="ChEBI" id="CHEBI:29105"/>
        <label>1</label>
    </ligand>
</feature>
<comment type="caution">
    <text evidence="12">The sequence shown here is derived from an EMBL/GenBank/DDBJ whole genome shotgun (WGS) entry which is preliminary data.</text>
</comment>
<dbReference type="FunFam" id="2.10.230.10:FF:000002">
    <property type="entry name" value="Molecular chaperone DnaJ"/>
    <property type="match status" value="1"/>
</dbReference>
<dbReference type="GO" id="GO:0051082">
    <property type="term" value="F:unfolded protein binding"/>
    <property type="evidence" value="ECO:0007669"/>
    <property type="project" value="UniProtKB-UniRule"/>
</dbReference>
<dbReference type="AlphaFoldDB" id="A0A1G2B2E9"/>
<dbReference type="NCBIfam" id="NF008035">
    <property type="entry name" value="PRK10767.1"/>
    <property type="match status" value="1"/>
</dbReference>
<feature type="repeat" description="CXXCXGXG motif" evidence="8">
    <location>
        <begin position="225"/>
        <end position="232"/>
    </location>
</feature>
<dbReference type="GO" id="GO:0008270">
    <property type="term" value="F:zinc ion binding"/>
    <property type="evidence" value="ECO:0007669"/>
    <property type="project" value="UniProtKB-UniRule"/>
</dbReference>
<evidence type="ECO:0000256" key="5">
    <source>
        <dbReference type="ARBA" id="ARBA00023186"/>
    </source>
</evidence>
<dbReference type="InterPro" id="IPR001305">
    <property type="entry name" value="HSP_DnaJ_Cys-rich_dom"/>
</dbReference>
<keyword evidence="1 8" id="KW-0479">Metal-binding</keyword>
<dbReference type="STRING" id="1798543.A2898_02570"/>
<dbReference type="Pfam" id="PF00684">
    <property type="entry name" value="DnaJ_CXXCXGXG"/>
    <property type="match status" value="1"/>
</dbReference>
<gene>
    <name evidence="8" type="primary">dnaJ</name>
    <name evidence="12" type="ORF">A2898_02570</name>
</gene>
<evidence type="ECO:0000256" key="3">
    <source>
        <dbReference type="ARBA" id="ARBA00022771"/>
    </source>
</evidence>
<feature type="domain" description="J" evidence="10">
    <location>
        <begin position="4"/>
        <end position="66"/>
    </location>
</feature>
<evidence type="ECO:0000256" key="9">
    <source>
        <dbReference type="PROSITE-ProRule" id="PRU00546"/>
    </source>
</evidence>
<dbReference type="PANTHER" id="PTHR43096">
    <property type="entry name" value="DNAJ HOMOLOG 1, MITOCHONDRIAL-RELATED"/>
    <property type="match status" value="1"/>
</dbReference>